<dbReference type="SUPFAM" id="SSF55136">
    <property type="entry name" value="Probable bacterial effector-binding domain"/>
    <property type="match status" value="1"/>
</dbReference>
<dbReference type="Gene3D" id="3.20.80.10">
    <property type="entry name" value="Regulatory factor, effector binding domain"/>
    <property type="match status" value="1"/>
</dbReference>
<dbReference type="STRING" id="1314751.GCA_001591425_00636"/>
<dbReference type="PROSITE" id="PS00041">
    <property type="entry name" value="HTH_ARAC_FAMILY_1"/>
    <property type="match status" value="1"/>
</dbReference>
<keyword evidence="6" id="KW-1185">Reference proteome</keyword>
<dbReference type="InterPro" id="IPR011256">
    <property type="entry name" value="Reg_factor_effector_dom_sf"/>
</dbReference>
<feature type="domain" description="HTH araC/xylS-type" evidence="4">
    <location>
        <begin position="8"/>
        <end position="106"/>
    </location>
</feature>
<keyword evidence="1" id="KW-0805">Transcription regulation</keyword>
<dbReference type="KEGG" id="bcoh:BC6307_05475"/>
<evidence type="ECO:0000259" key="4">
    <source>
        <dbReference type="PROSITE" id="PS01124"/>
    </source>
</evidence>
<evidence type="ECO:0000313" key="6">
    <source>
        <dbReference type="Proteomes" id="UP000215224"/>
    </source>
</evidence>
<dbReference type="PROSITE" id="PS01124">
    <property type="entry name" value="HTH_ARAC_FAMILY_2"/>
    <property type="match status" value="1"/>
</dbReference>
<dbReference type="Pfam" id="PF14526">
    <property type="entry name" value="Cass2"/>
    <property type="match status" value="1"/>
</dbReference>
<dbReference type="Gene3D" id="1.10.10.60">
    <property type="entry name" value="Homeodomain-like"/>
    <property type="match status" value="2"/>
</dbReference>
<dbReference type="GO" id="GO:0043565">
    <property type="term" value="F:sequence-specific DNA binding"/>
    <property type="evidence" value="ECO:0007669"/>
    <property type="project" value="InterPro"/>
</dbReference>
<evidence type="ECO:0000256" key="2">
    <source>
        <dbReference type="ARBA" id="ARBA00023125"/>
    </source>
</evidence>
<sequence>MDYINSVQRTLNFIEENLHEPICLEQLAEVAYFSPFHFHRVFQTIVGDTVMDYVRKRRLTCAAERLFYTDESVTSISIAVGFQYQESFNRAFKKTYGVSPKQYRSAKRLSGPLQGKAYLSNNLLLGGQQMEPKLITKPAFHIIGYELKTKNENGQNNKDIPEFWQQFMKNKLGCNIPNPINQNVELGICTDFNPNTNEFVYIIGMEVNEGSQPLEGMVYRSFPEQEYAVFTTPKANGDTFTASIQSTWNNIYTEWFPQSGYEHSGGTEFELYDERCHGDENIEMDIYIPVQKISINQPS</sequence>
<keyword evidence="2" id="KW-0238">DNA-binding</keyword>
<dbReference type="SMART" id="SM00342">
    <property type="entry name" value="HTH_ARAC"/>
    <property type="match status" value="1"/>
</dbReference>
<keyword evidence="3" id="KW-0804">Transcription</keyword>
<organism evidence="5 6">
    <name type="scientific">Sutcliffiella cohnii</name>
    <dbReference type="NCBI Taxonomy" id="33932"/>
    <lineage>
        <taxon>Bacteria</taxon>
        <taxon>Bacillati</taxon>
        <taxon>Bacillota</taxon>
        <taxon>Bacilli</taxon>
        <taxon>Bacillales</taxon>
        <taxon>Bacillaceae</taxon>
        <taxon>Sutcliffiella</taxon>
    </lineage>
</organism>
<dbReference type="SUPFAM" id="SSF46689">
    <property type="entry name" value="Homeodomain-like"/>
    <property type="match status" value="2"/>
</dbReference>
<dbReference type="InterPro" id="IPR018062">
    <property type="entry name" value="HTH_AraC-typ_CS"/>
</dbReference>
<dbReference type="InterPro" id="IPR029441">
    <property type="entry name" value="Cass2"/>
</dbReference>
<evidence type="ECO:0000313" key="5">
    <source>
        <dbReference type="EMBL" id="AST90771.1"/>
    </source>
</evidence>
<dbReference type="Proteomes" id="UP000215224">
    <property type="component" value="Chromosome"/>
</dbReference>
<gene>
    <name evidence="5" type="ORF">BC6307_05475</name>
</gene>
<reference evidence="5 6" key="1">
    <citation type="submission" date="2016-12" db="EMBL/GenBank/DDBJ databases">
        <title>The whole genome sequencing and assembly of Bacillus cohnii DSM 6307T strain.</title>
        <authorList>
            <person name="Lee Y.-J."/>
            <person name="Yi H."/>
            <person name="Bahn Y.-S."/>
            <person name="Kim J.F."/>
            <person name="Lee D.-W."/>
        </authorList>
    </citation>
    <scope>NUCLEOTIDE SEQUENCE [LARGE SCALE GENOMIC DNA]</scope>
    <source>
        <strain evidence="5 6">DSM 6307</strain>
    </source>
</reference>
<proteinExistence type="predicted"/>
<accession>A0A223KMP9</accession>
<dbReference type="InterPro" id="IPR050959">
    <property type="entry name" value="MarA-like"/>
</dbReference>
<dbReference type="PRINTS" id="PR00032">
    <property type="entry name" value="HTHARAC"/>
</dbReference>
<evidence type="ECO:0000256" key="3">
    <source>
        <dbReference type="ARBA" id="ARBA00023163"/>
    </source>
</evidence>
<dbReference type="InterPro" id="IPR010499">
    <property type="entry name" value="AraC_E-bd"/>
</dbReference>
<dbReference type="EMBL" id="CP018866">
    <property type="protein sequence ID" value="AST90771.1"/>
    <property type="molecule type" value="Genomic_DNA"/>
</dbReference>
<dbReference type="InterPro" id="IPR020449">
    <property type="entry name" value="Tscrpt_reg_AraC-type_HTH"/>
</dbReference>
<dbReference type="SMART" id="SM00871">
    <property type="entry name" value="AraC_E_bind"/>
    <property type="match status" value="1"/>
</dbReference>
<dbReference type="AlphaFoldDB" id="A0A223KMP9"/>
<dbReference type="Pfam" id="PF12833">
    <property type="entry name" value="HTH_18"/>
    <property type="match status" value="1"/>
</dbReference>
<evidence type="ECO:0000256" key="1">
    <source>
        <dbReference type="ARBA" id="ARBA00023015"/>
    </source>
</evidence>
<dbReference type="GO" id="GO:0003700">
    <property type="term" value="F:DNA-binding transcription factor activity"/>
    <property type="evidence" value="ECO:0007669"/>
    <property type="project" value="InterPro"/>
</dbReference>
<dbReference type="PANTHER" id="PTHR47504">
    <property type="entry name" value="RIGHT ORIGIN-BINDING PROTEIN"/>
    <property type="match status" value="1"/>
</dbReference>
<dbReference type="InterPro" id="IPR018060">
    <property type="entry name" value="HTH_AraC"/>
</dbReference>
<name>A0A223KMP9_9BACI</name>
<dbReference type="PANTHER" id="PTHR47504:SF5">
    <property type="entry name" value="RIGHT ORIGIN-BINDING PROTEIN"/>
    <property type="match status" value="1"/>
</dbReference>
<dbReference type="InterPro" id="IPR009057">
    <property type="entry name" value="Homeodomain-like_sf"/>
</dbReference>
<dbReference type="RefSeq" id="WP_066411983.1">
    <property type="nucleotide sequence ID" value="NZ_CP018866.1"/>
</dbReference>
<protein>
    <submittedName>
        <fullName evidence="5">AraC family transcriptional regulator</fullName>
    </submittedName>
</protein>